<protein>
    <submittedName>
        <fullName evidence="1">Uncharacterized protein</fullName>
    </submittedName>
</protein>
<dbReference type="EMBL" id="MN035107">
    <property type="protein sequence ID" value="QDH89895.1"/>
    <property type="molecule type" value="Genomic_RNA"/>
</dbReference>
<gene>
    <name evidence="1" type="ORF">H4Bulk463244_000002</name>
</gene>
<proteinExistence type="predicted"/>
<organism evidence="1">
    <name type="scientific">Leviviridae sp</name>
    <dbReference type="NCBI Taxonomy" id="2027243"/>
    <lineage>
        <taxon>Viruses</taxon>
        <taxon>Riboviria</taxon>
        <taxon>Orthornavirae</taxon>
        <taxon>Lenarviricota</taxon>
        <taxon>Leviviricetes</taxon>
        <taxon>Norzivirales</taxon>
        <taxon>Fiersviridae</taxon>
    </lineage>
</organism>
<accession>A0A514D8F0</accession>
<name>A0A514D8F0_9VIRU</name>
<sequence length="60" mass="7487">MYQQFIYGRVEDVDNHGYQKDNFIVNPEINRETFIIHIEHLIWRSHSQLRLVSFRRLEER</sequence>
<evidence type="ECO:0000313" key="1">
    <source>
        <dbReference type="EMBL" id="QDH89895.1"/>
    </source>
</evidence>
<reference evidence="1" key="1">
    <citation type="submission" date="2019-05" db="EMBL/GenBank/DDBJ databases">
        <title>Metatranscriptomic reconstruction reveals RNA viruses with the potential to shape carbon cycling in soil.</title>
        <authorList>
            <person name="Starr E.P."/>
            <person name="Nuccio E."/>
            <person name="Pett-Ridge J."/>
            <person name="Banfield J.F."/>
            <person name="Firestone M.K."/>
        </authorList>
    </citation>
    <scope>NUCLEOTIDE SEQUENCE</scope>
    <source>
        <strain evidence="1">H4_Bulk_46_scaffold_3244</strain>
    </source>
</reference>